<dbReference type="PROSITE" id="PS51683">
    <property type="entry name" value="SAM_OMT_II"/>
    <property type="match status" value="1"/>
</dbReference>
<accession>A6G6X9</accession>
<organism evidence="6 7">
    <name type="scientific">Plesiocystis pacifica SIR-1</name>
    <dbReference type="NCBI Taxonomy" id="391625"/>
    <lineage>
        <taxon>Bacteria</taxon>
        <taxon>Pseudomonadati</taxon>
        <taxon>Myxococcota</taxon>
        <taxon>Polyangia</taxon>
        <taxon>Nannocystales</taxon>
        <taxon>Nannocystaceae</taxon>
        <taxon>Plesiocystis</taxon>
    </lineage>
</organism>
<dbReference type="PANTHER" id="PTHR43712:SF2">
    <property type="entry name" value="O-METHYLTRANSFERASE CICE"/>
    <property type="match status" value="1"/>
</dbReference>
<keyword evidence="2 6" id="KW-0808">Transferase</keyword>
<gene>
    <name evidence="6" type="ORF">PPSIR1_06271</name>
</gene>
<dbReference type="InterPro" id="IPR049480">
    <property type="entry name" value="BVU_1015-like_N"/>
</dbReference>
<dbReference type="Proteomes" id="UP000005801">
    <property type="component" value="Unassembled WGS sequence"/>
</dbReference>
<dbReference type="OrthoDB" id="9767938at2"/>
<dbReference type="CDD" id="cd02440">
    <property type="entry name" value="AdoMet_MTases"/>
    <property type="match status" value="1"/>
</dbReference>
<dbReference type="RefSeq" id="WP_006972475.1">
    <property type="nucleotide sequence ID" value="NZ_ABCS01000031.1"/>
</dbReference>
<keyword evidence="1 6" id="KW-0489">Methyltransferase</keyword>
<dbReference type="GO" id="GO:0008171">
    <property type="term" value="F:O-methyltransferase activity"/>
    <property type="evidence" value="ECO:0007669"/>
    <property type="project" value="InterPro"/>
</dbReference>
<sequence length="356" mass="39977">MKRRFPDDRSNLEARFAAQRLAFGPMMFQATRVLRRCGALAFLYKRELDGASVEELAEAVDISLYAARILLEAGLAAELVQLEGDRYVITRVGYFVLRDPMTEVNMNFVHDVCYRSMFHFEEALAEGKPAGLREHGDWATVYEGLTQLPTHVRDSWLAFDHYYSDGVFEGVLPKVFASEPARVLDVGGNTGKFALACCGHDPKVEITIVDLPRQLELAKANLREAGVASRVEFVAANMLDPEVALPGGHDVIWMSQFLDCFSEAEIVHILECAARVMDADTRLYILETYWDRQDYEAARYAVINTSLYFTAIANGNSKMYHSERMQACLEQAGLVLDADLGTMGYHTLFRCKKAQG</sequence>
<dbReference type="InterPro" id="IPR016461">
    <property type="entry name" value="COMT-like"/>
</dbReference>
<reference evidence="6 7" key="1">
    <citation type="submission" date="2007-06" db="EMBL/GenBank/DDBJ databases">
        <authorList>
            <person name="Shimkets L."/>
            <person name="Ferriera S."/>
            <person name="Johnson J."/>
            <person name="Kravitz S."/>
            <person name="Beeson K."/>
            <person name="Sutton G."/>
            <person name="Rogers Y.-H."/>
            <person name="Friedman R."/>
            <person name="Frazier M."/>
            <person name="Venter J.C."/>
        </authorList>
    </citation>
    <scope>NUCLEOTIDE SEQUENCE [LARGE SCALE GENOMIC DNA]</scope>
    <source>
        <strain evidence="6 7">SIR-1</strain>
    </source>
</reference>
<dbReference type="Gene3D" id="1.20.58.1390">
    <property type="match status" value="1"/>
</dbReference>
<dbReference type="STRING" id="391625.PPSIR1_06271"/>
<evidence type="ECO:0000259" key="5">
    <source>
        <dbReference type="Pfam" id="PF21212"/>
    </source>
</evidence>
<dbReference type="Gene3D" id="1.10.10.10">
    <property type="entry name" value="Winged helix-like DNA-binding domain superfamily/Winged helix DNA-binding domain"/>
    <property type="match status" value="1"/>
</dbReference>
<evidence type="ECO:0000256" key="3">
    <source>
        <dbReference type="ARBA" id="ARBA00022691"/>
    </source>
</evidence>
<dbReference type="SUPFAM" id="SSF53335">
    <property type="entry name" value="S-adenosyl-L-methionine-dependent methyltransferases"/>
    <property type="match status" value="1"/>
</dbReference>
<dbReference type="InterPro" id="IPR036388">
    <property type="entry name" value="WH-like_DNA-bd_sf"/>
</dbReference>
<dbReference type="PANTHER" id="PTHR43712">
    <property type="entry name" value="PUTATIVE (AFU_ORTHOLOGUE AFUA_4G14580)-RELATED"/>
    <property type="match status" value="1"/>
</dbReference>
<protein>
    <submittedName>
        <fullName evidence="6">O-methyltransferase, putative</fullName>
    </submittedName>
</protein>
<dbReference type="eggNOG" id="COG2226">
    <property type="taxonomic scope" value="Bacteria"/>
</dbReference>
<evidence type="ECO:0000313" key="6">
    <source>
        <dbReference type="EMBL" id="EDM78432.1"/>
    </source>
</evidence>
<evidence type="ECO:0000313" key="7">
    <source>
        <dbReference type="Proteomes" id="UP000005801"/>
    </source>
</evidence>
<dbReference type="AlphaFoldDB" id="A6G6X9"/>
<dbReference type="Gene3D" id="3.40.50.150">
    <property type="entry name" value="Vaccinia Virus protein VP39"/>
    <property type="match status" value="1"/>
</dbReference>
<dbReference type="GO" id="GO:0032259">
    <property type="term" value="P:methylation"/>
    <property type="evidence" value="ECO:0007669"/>
    <property type="project" value="UniProtKB-KW"/>
</dbReference>
<dbReference type="EMBL" id="ABCS01000031">
    <property type="protein sequence ID" value="EDM78432.1"/>
    <property type="molecule type" value="Genomic_DNA"/>
</dbReference>
<dbReference type="Pfam" id="PF21212">
    <property type="entry name" value="Dimerisation2-like_dom"/>
    <property type="match status" value="1"/>
</dbReference>
<proteinExistence type="predicted"/>
<dbReference type="InterPro" id="IPR036390">
    <property type="entry name" value="WH_DNA-bd_sf"/>
</dbReference>
<keyword evidence="7" id="KW-1185">Reference proteome</keyword>
<evidence type="ECO:0000256" key="1">
    <source>
        <dbReference type="ARBA" id="ARBA00022603"/>
    </source>
</evidence>
<dbReference type="InterPro" id="IPR001077">
    <property type="entry name" value="COMT_C"/>
</dbReference>
<feature type="domain" description="BVU-1015-like N-terminal dimerisation-like" evidence="5">
    <location>
        <begin position="17"/>
        <end position="87"/>
    </location>
</feature>
<comment type="caution">
    <text evidence="6">The sequence shown here is derived from an EMBL/GenBank/DDBJ whole genome shotgun (WGS) entry which is preliminary data.</text>
</comment>
<dbReference type="SUPFAM" id="SSF46785">
    <property type="entry name" value="Winged helix' DNA-binding domain"/>
    <property type="match status" value="1"/>
</dbReference>
<dbReference type="Pfam" id="PF00891">
    <property type="entry name" value="Methyltransf_2"/>
    <property type="match status" value="1"/>
</dbReference>
<evidence type="ECO:0000256" key="2">
    <source>
        <dbReference type="ARBA" id="ARBA00022679"/>
    </source>
</evidence>
<evidence type="ECO:0000259" key="4">
    <source>
        <dbReference type="Pfam" id="PF00891"/>
    </source>
</evidence>
<name>A6G6X9_9BACT</name>
<keyword evidence="3" id="KW-0949">S-adenosyl-L-methionine</keyword>
<feature type="domain" description="O-methyltransferase C-terminal" evidence="4">
    <location>
        <begin position="181"/>
        <end position="319"/>
    </location>
</feature>
<dbReference type="InterPro" id="IPR029063">
    <property type="entry name" value="SAM-dependent_MTases_sf"/>
</dbReference>